<accession>A0ABT0WAK5</accession>
<proteinExistence type="predicted"/>
<reference evidence="7 8" key="1">
    <citation type="submission" date="2022-06" db="EMBL/GenBank/DDBJ databases">
        <authorList>
            <person name="Jeon C.O."/>
        </authorList>
    </citation>
    <scope>NUCLEOTIDE SEQUENCE [LARGE SCALE GENOMIC DNA]</scope>
    <source>
        <strain evidence="7 8">KCTC 13943</strain>
    </source>
</reference>
<evidence type="ECO:0000256" key="4">
    <source>
        <dbReference type="SAM" id="MobiDB-lite"/>
    </source>
</evidence>
<dbReference type="CDD" id="cd00175">
    <property type="entry name" value="SNc"/>
    <property type="match status" value="1"/>
</dbReference>
<gene>
    <name evidence="7" type="ORF">NDK43_06105</name>
</gene>
<feature type="chain" id="PRO_5047175075" evidence="5">
    <location>
        <begin position="28"/>
        <end position="269"/>
    </location>
</feature>
<dbReference type="InterPro" id="IPR035437">
    <property type="entry name" value="SNase_OB-fold_sf"/>
</dbReference>
<keyword evidence="5" id="KW-0732">Signal</keyword>
<dbReference type="PROSITE" id="PS50830">
    <property type="entry name" value="TNASE_3"/>
    <property type="match status" value="1"/>
</dbReference>
<keyword evidence="1" id="KW-0540">Nuclease</keyword>
<keyword evidence="8" id="KW-1185">Reference proteome</keyword>
<name>A0ABT0WAK5_9BACI</name>
<evidence type="ECO:0000256" key="2">
    <source>
        <dbReference type="ARBA" id="ARBA00022759"/>
    </source>
</evidence>
<protein>
    <submittedName>
        <fullName evidence="7">Thermonuclease family protein</fullName>
    </submittedName>
</protein>
<evidence type="ECO:0000313" key="7">
    <source>
        <dbReference type="EMBL" id="MCM2532042.1"/>
    </source>
</evidence>
<evidence type="ECO:0000259" key="6">
    <source>
        <dbReference type="PROSITE" id="PS50830"/>
    </source>
</evidence>
<feature type="region of interest" description="Disordered" evidence="4">
    <location>
        <begin position="179"/>
        <end position="220"/>
    </location>
</feature>
<dbReference type="PROSITE" id="PS51257">
    <property type="entry name" value="PROKAR_LIPOPROTEIN"/>
    <property type="match status" value="1"/>
</dbReference>
<dbReference type="InterPro" id="IPR002071">
    <property type="entry name" value="Thermonucl_AS"/>
</dbReference>
<feature type="domain" description="TNase-like" evidence="6">
    <location>
        <begin position="34"/>
        <end position="168"/>
    </location>
</feature>
<dbReference type="EMBL" id="JAMQCR010000001">
    <property type="protein sequence ID" value="MCM2532042.1"/>
    <property type="molecule type" value="Genomic_DNA"/>
</dbReference>
<dbReference type="SMART" id="SM00318">
    <property type="entry name" value="SNc"/>
    <property type="match status" value="1"/>
</dbReference>
<comment type="caution">
    <text evidence="7">The sequence shown here is derived from an EMBL/GenBank/DDBJ whole genome shotgun (WGS) entry which is preliminary data.</text>
</comment>
<dbReference type="PANTHER" id="PTHR12302">
    <property type="entry name" value="EBNA2 BINDING PROTEIN P100"/>
    <property type="match status" value="1"/>
</dbReference>
<feature type="compositionally biased region" description="Polar residues" evidence="4">
    <location>
        <begin position="183"/>
        <end position="209"/>
    </location>
</feature>
<dbReference type="InterPro" id="IPR016071">
    <property type="entry name" value="Staphylococal_nuclease_OB-fold"/>
</dbReference>
<dbReference type="PROSITE" id="PS01284">
    <property type="entry name" value="TNASE_2"/>
    <property type="match status" value="1"/>
</dbReference>
<dbReference type="PROSITE" id="PS01123">
    <property type="entry name" value="TNASE_1"/>
    <property type="match status" value="1"/>
</dbReference>
<dbReference type="PANTHER" id="PTHR12302:SF3">
    <property type="entry name" value="SERINE_THREONINE-PROTEIN KINASE 31"/>
    <property type="match status" value="1"/>
</dbReference>
<dbReference type="Pfam" id="PF00565">
    <property type="entry name" value="SNase"/>
    <property type="match status" value="1"/>
</dbReference>
<keyword evidence="3" id="KW-0378">Hydrolase</keyword>
<organism evidence="7 8">
    <name type="scientific">Neobacillus pocheonensis</name>
    <dbReference type="NCBI Taxonomy" id="363869"/>
    <lineage>
        <taxon>Bacteria</taxon>
        <taxon>Bacillati</taxon>
        <taxon>Bacillota</taxon>
        <taxon>Bacilli</taxon>
        <taxon>Bacillales</taxon>
        <taxon>Bacillaceae</taxon>
        <taxon>Neobacillus</taxon>
    </lineage>
</organism>
<sequence length="269" mass="29710">MEKRILQSMLSLMVLLAVVLSGCSSSATVNEKKNLLPATIMKNIDGDTIDINLNGKEEKIRMLCVDTPETHHPRLGVQPFGPEAAEYTKKILPVGTEIEIETGIGGGRDKYGRLLAYIYVNGKMFNEMLLEQGLARVAYVYAPNTKYVDEFYGIQKEAQKKGIGIWSIENYAKDDGYHLEATKGQNNSPRSTSKASTESSLGKSIQNNPSDDKESNVSCKGKIKGNANSHIYHVPGGAYYDSTKDNIVWFCTEKEAEDAGYHRSKNKGT</sequence>
<evidence type="ECO:0000256" key="3">
    <source>
        <dbReference type="ARBA" id="ARBA00022801"/>
    </source>
</evidence>
<evidence type="ECO:0000313" key="8">
    <source>
        <dbReference type="Proteomes" id="UP001523262"/>
    </source>
</evidence>
<dbReference type="SUPFAM" id="SSF50199">
    <property type="entry name" value="Staphylococcal nuclease"/>
    <property type="match status" value="1"/>
</dbReference>
<feature type="signal peptide" evidence="5">
    <location>
        <begin position="1"/>
        <end position="27"/>
    </location>
</feature>
<evidence type="ECO:0000256" key="1">
    <source>
        <dbReference type="ARBA" id="ARBA00022722"/>
    </source>
</evidence>
<dbReference type="Proteomes" id="UP001523262">
    <property type="component" value="Unassembled WGS sequence"/>
</dbReference>
<evidence type="ECO:0000256" key="5">
    <source>
        <dbReference type="SAM" id="SignalP"/>
    </source>
</evidence>
<dbReference type="Gene3D" id="2.40.50.90">
    <property type="match status" value="1"/>
</dbReference>
<keyword evidence="2" id="KW-0255">Endonuclease</keyword>